<comment type="caution">
    <text evidence="2">The sequence shown here is derived from an EMBL/GenBank/DDBJ whole genome shotgun (WGS) entry which is preliminary data.</text>
</comment>
<dbReference type="InterPro" id="IPR009785">
    <property type="entry name" value="Prophage_Lj928_Orf309"/>
</dbReference>
<dbReference type="AlphaFoldDB" id="A0AAX0LA55"/>
<dbReference type="Proteomes" id="UP000189728">
    <property type="component" value="Unassembled WGS sequence"/>
</dbReference>
<keyword evidence="1" id="KW-0175">Coiled coil</keyword>
<proteinExistence type="predicted"/>
<gene>
    <name evidence="2" type="ORF">BFG04_04510</name>
</gene>
<dbReference type="RefSeq" id="WP_078415575.1">
    <property type="nucleotide sequence ID" value="NZ_MCRK01000036.1"/>
</dbReference>
<dbReference type="EMBL" id="MCRK01000036">
    <property type="protein sequence ID" value="OPA77362.1"/>
    <property type="molecule type" value="Genomic_DNA"/>
</dbReference>
<feature type="coiled-coil region" evidence="1">
    <location>
        <begin position="154"/>
        <end position="218"/>
    </location>
</feature>
<evidence type="ECO:0008006" key="4">
    <source>
        <dbReference type="Google" id="ProtNLM"/>
    </source>
</evidence>
<sequence length="277" mass="31708">MTDITLKVDFTNEVLTTNFENIKQEVQNEVNKYSINVTEDNIPEAKKVMANFNKVKKEIDIKYKEFIDRFSIPINQLKDEKKQIALIIDNGRQSIADNVADFENKKLEVIKQTVQAYINTQCQEKSINTELINVYEFVKLTAVTPSGSIAKTTKEAIDNKIAIIENEILKAKLEAEEKARRDREIAEQAKAKAEERARQREIELRERLEREKQETIQETVKQAPIKAEDGKVIYIIRADFNVKANANADRNILLGKVKDLLGKAGITEFVNLEVLNA</sequence>
<reference evidence="2 3" key="1">
    <citation type="submission" date="2016-08" db="EMBL/GenBank/DDBJ databases">
        <title>Campylobacter species from sea mammals.</title>
        <authorList>
            <person name="Gilbert M.J."/>
            <person name="Byrne B.A."/>
            <person name="Zomer A.L."/>
            <person name="Wagenaar J.A."/>
        </authorList>
    </citation>
    <scope>NUCLEOTIDE SEQUENCE [LARGE SCALE GENOMIC DNA]</scope>
    <source>
        <strain evidence="2 3">1105248</strain>
    </source>
</reference>
<accession>A0AAX0LA55</accession>
<protein>
    <recommendedName>
        <fullName evidence="4">DUF1351 domain protein</fullName>
    </recommendedName>
</protein>
<name>A0AAX0LA55_9BACT</name>
<evidence type="ECO:0000256" key="1">
    <source>
        <dbReference type="SAM" id="Coils"/>
    </source>
</evidence>
<evidence type="ECO:0000313" key="3">
    <source>
        <dbReference type="Proteomes" id="UP000189728"/>
    </source>
</evidence>
<organism evidence="2 3">
    <name type="scientific">Campylobacter pinnipediorum subsp. pinnipediorum</name>
    <dbReference type="NCBI Taxonomy" id="1660067"/>
    <lineage>
        <taxon>Bacteria</taxon>
        <taxon>Pseudomonadati</taxon>
        <taxon>Campylobacterota</taxon>
        <taxon>Epsilonproteobacteria</taxon>
        <taxon>Campylobacterales</taxon>
        <taxon>Campylobacteraceae</taxon>
        <taxon>Campylobacter</taxon>
    </lineage>
</organism>
<dbReference type="Pfam" id="PF07083">
    <property type="entry name" value="DUF1351"/>
    <property type="match status" value="1"/>
</dbReference>
<evidence type="ECO:0000313" key="2">
    <source>
        <dbReference type="EMBL" id="OPA77362.1"/>
    </source>
</evidence>